<reference evidence="1" key="1">
    <citation type="submission" date="2018-11" db="EMBL/GenBank/DDBJ databases">
        <authorList>
            <consortium name="Pathogen Informatics"/>
        </authorList>
    </citation>
    <scope>NUCLEOTIDE SEQUENCE</scope>
</reference>
<dbReference type="Proteomes" id="UP000784294">
    <property type="component" value="Unassembled WGS sequence"/>
</dbReference>
<evidence type="ECO:0000313" key="2">
    <source>
        <dbReference type="Proteomes" id="UP000784294"/>
    </source>
</evidence>
<name>A0A3S5ALS9_9PLAT</name>
<keyword evidence="2" id="KW-1185">Reference proteome</keyword>
<dbReference type="AlphaFoldDB" id="A0A3S5ALS9"/>
<dbReference type="OrthoDB" id="6249293at2759"/>
<proteinExistence type="predicted"/>
<dbReference type="EMBL" id="CAAALY010061203">
    <property type="protein sequence ID" value="VEL23297.1"/>
    <property type="molecule type" value="Genomic_DNA"/>
</dbReference>
<organism evidence="1 2">
    <name type="scientific">Protopolystoma xenopodis</name>
    <dbReference type="NCBI Taxonomy" id="117903"/>
    <lineage>
        <taxon>Eukaryota</taxon>
        <taxon>Metazoa</taxon>
        <taxon>Spiralia</taxon>
        <taxon>Lophotrochozoa</taxon>
        <taxon>Platyhelminthes</taxon>
        <taxon>Monogenea</taxon>
        <taxon>Polyopisthocotylea</taxon>
        <taxon>Polystomatidea</taxon>
        <taxon>Polystomatidae</taxon>
        <taxon>Protopolystoma</taxon>
    </lineage>
</organism>
<protein>
    <submittedName>
        <fullName evidence="1">Uncharacterized protein</fullName>
    </submittedName>
</protein>
<gene>
    <name evidence="1" type="ORF">PXEA_LOCUS16737</name>
</gene>
<sequence length="110" mass="11707">MAWLRDPTWSVRDCACRSLARLIKACPSAANDALSGLNSRVPGGGSGPTGAVGMLSENPTSAKSATSACMAAVSFFTVWPRFFSGWHYVNKTGECIKFRAVMLIALTSYP</sequence>
<comment type="caution">
    <text evidence="1">The sequence shown here is derived from an EMBL/GenBank/DDBJ whole genome shotgun (WGS) entry which is preliminary data.</text>
</comment>
<evidence type="ECO:0000313" key="1">
    <source>
        <dbReference type="EMBL" id="VEL23297.1"/>
    </source>
</evidence>
<accession>A0A3S5ALS9</accession>